<protein>
    <recommendedName>
        <fullName evidence="3">DUF998 domain-containing protein</fullName>
    </recommendedName>
</protein>
<feature type="transmembrane region" description="Helical" evidence="1">
    <location>
        <begin position="314"/>
        <end position="333"/>
    </location>
</feature>
<feature type="transmembrane region" description="Helical" evidence="1">
    <location>
        <begin position="218"/>
        <end position="238"/>
    </location>
</feature>
<sequence length="385" mass="40359">MTQAKAEPHATERATPLSSVLRRPAENAESLESVALVVGAIGFVVIGLIALAAFWGRDLPISGAGSLAEFVALSSAFVTIAAFVFGRLVLRTPSPQLRAEVGTGLDVPGARLHWFDLTALALAHAVIVLLGWTGLGDLLERSFIGAVVFTLPGALLAGVGAAVTMYAVFLSAARLTPMLLSLVLAIFLVVGALASMLSSSDPLWWQKNLSALGISGDFSALAFNVTLIIAGAIVTTIARYGTASLPTSTPRELRNRNLVRLGLVLIGVFLACVGVFPVSEFFVLHNSVATGMAVAFAAIVIGLPWLVPSMPRVFVILGYVYVGVIVVLGVFFATGYYNLTAVELVAAVLIFSWIIVFLRNAGAMRSEHPAPPTPVRQAEAVPISG</sequence>
<dbReference type="RefSeq" id="WP_350348484.1">
    <property type="nucleotide sequence ID" value="NZ_CP158374.1"/>
</dbReference>
<keyword evidence="1" id="KW-0472">Membrane</keyword>
<reference evidence="2" key="1">
    <citation type="submission" date="2024-05" db="EMBL/GenBank/DDBJ databases">
        <authorList>
            <person name="Yu L."/>
        </authorList>
    </citation>
    <scope>NUCLEOTIDE SEQUENCE</scope>
    <source>
        <strain evidence="2">G08B096</strain>
    </source>
</reference>
<feature type="transmembrane region" description="Helical" evidence="1">
    <location>
        <begin position="339"/>
        <end position="358"/>
    </location>
</feature>
<feature type="transmembrane region" description="Helical" evidence="1">
    <location>
        <begin position="179"/>
        <end position="198"/>
    </location>
</feature>
<feature type="transmembrane region" description="Helical" evidence="1">
    <location>
        <begin position="111"/>
        <end position="132"/>
    </location>
</feature>
<feature type="transmembrane region" description="Helical" evidence="1">
    <location>
        <begin position="33"/>
        <end position="55"/>
    </location>
</feature>
<feature type="transmembrane region" description="Helical" evidence="1">
    <location>
        <begin position="144"/>
        <end position="167"/>
    </location>
</feature>
<accession>A0AAU7W7L5</accession>
<gene>
    <name evidence="2" type="ORF">ABIQ69_00730</name>
</gene>
<keyword evidence="1" id="KW-1133">Transmembrane helix</keyword>
<feature type="transmembrane region" description="Helical" evidence="1">
    <location>
        <begin position="67"/>
        <end position="90"/>
    </location>
</feature>
<keyword evidence="1" id="KW-0812">Transmembrane</keyword>
<proteinExistence type="predicted"/>
<name>A0AAU7W7L5_9MICO</name>
<dbReference type="EMBL" id="CP158374">
    <property type="protein sequence ID" value="XBX82467.1"/>
    <property type="molecule type" value="Genomic_DNA"/>
</dbReference>
<evidence type="ECO:0000313" key="2">
    <source>
        <dbReference type="EMBL" id="XBX82467.1"/>
    </source>
</evidence>
<organism evidence="2">
    <name type="scientific">Agromyces sp. G08B096</name>
    <dbReference type="NCBI Taxonomy" id="3156399"/>
    <lineage>
        <taxon>Bacteria</taxon>
        <taxon>Bacillati</taxon>
        <taxon>Actinomycetota</taxon>
        <taxon>Actinomycetes</taxon>
        <taxon>Micrococcales</taxon>
        <taxon>Microbacteriaceae</taxon>
        <taxon>Agromyces</taxon>
    </lineage>
</organism>
<evidence type="ECO:0008006" key="3">
    <source>
        <dbReference type="Google" id="ProtNLM"/>
    </source>
</evidence>
<feature type="transmembrane region" description="Helical" evidence="1">
    <location>
        <begin position="288"/>
        <end position="307"/>
    </location>
</feature>
<feature type="transmembrane region" description="Helical" evidence="1">
    <location>
        <begin position="258"/>
        <end position="276"/>
    </location>
</feature>
<evidence type="ECO:0000256" key="1">
    <source>
        <dbReference type="SAM" id="Phobius"/>
    </source>
</evidence>
<dbReference type="AlphaFoldDB" id="A0AAU7W7L5"/>